<dbReference type="InterPro" id="IPR033123">
    <property type="entry name" value="GH11_dom"/>
</dbReference>
<evidence type="ECO:0000256" key="3">
    <source>
        <dbReference type="ARBA" id="ARBA00007792"/>
    </source>
</evidence>
<protein>
    <recommendedName>
        <fullName evidence="4 10">Endo-1,4-beta-xylanase</fullName>
        <ecNumber evidence="4 10">3.2.1.8</ecNumber>
    </recommendedName>
</protein>
<keyword evidence="8 10" id="KW-0326">Glycosidase</keyword>
<dbReference type="PANTHER" id="PTHR46828:SF2">
    <property type="entry name" value="ENDO-1,4-BETA-XYLANASE A-RELATED"/>
    <property type="match status" value="1"/>
</dbReference>
<dbReference type="SUPFAM" id="SSF49899">
    <property type="entry name" value="Concanavalin A-like lectins/glucanases"/>
    <property type="match status" value="1"/>
</dbReference>
<dbReference type="EMBL" id="JAVFHQ010000011">
    <property type="protein sequence ID" value="KAK4547287.1"/>
    <property type="molecule type" value="Genomic_DNA"/>
</dbReference>
<evidence type="ECO:0000256" key="9">
    <source>
        <dbReference type="ARBA" id="ARBA00023326"/>
    </source>
</evidence>
<keyword evidence="6 10" id="KW-0378">Hydrolase</keyword>
<keyword evidence="15" id="KW-1185">Reference proteome</keyword>
<dbReference type="InterPro" id="IPR013319">
    <property type="entry name" value="GH11/12"/>
</dbReference>
<dbReference type="AlphaFoldDB" id="A0AAV9JNZ3"/>
<evidence type="ECO:0000256" key="10">
    <source>
        <dbReference type="PROSITE-ProRule" id="PRU01097"/>
    </source>
</evidence>
<evidence type="ECO:0000259" key="13">
    <source>
        <dbReference type="PROSITE" id="PS51761"/>
    </source>
</evidence>
<evidence type="ECO:0000256" key="2">
    <source>
        <dbReference type="ARBA" id="ARBA00004851"/>
    </source>
</evidence>
<comment type="caution">
    <text evidence="14">The sequence shown here is derived from an EMBL/GenBank/DDBJ whole genome shotgun (WGS) entry which is preliminary data.</text>
</comment>
<keyword evidence="12" id="KW-0732">Signal</keyword>
<evidence type="ECO:0000256" key="7">
    <source>
        <dbReference type="ARBA" id="ARBA00023277"/>
    </source>
</evidence>
<organism evidence="14 15">
    <name type="scientific">Oleoguttula mirabilis</name>
    <dbReference type="NCBI Taxonomy" id="1507867"/>
    <lineage>
        <taxon>Eukaryota</taxon>
        <taxon>Fungi</taxon>
        <taxon>Dikarya</taxon>
        <taxon>Ascomycota</taxon>
        <taxon>Pezizomycotina</taxon>
        <taxon>Dothideomycetes</taxon>
        <taxon>Dothideomycetidae</taxon>
        <taxon>Mycosphaerellales</taxon>
        <taxon>Teratosphaeriaceae</taxon>
        <taxon>Oleoguttula</taxon>
    </lineage>
</organism>
<dbReference type="PROSITE" id="PS00776">
    <property type="entry name" value="GH11_1"/>
    <property type="match status" value="1"/>
</dbReference>
<feature type="domain" description="GH11" evidence="13">
    <location>
        <begin position="31"/>
        <end position="219"/>
    </location>
</feature>
<dbReference type="PANTHER" id="PTHR46828">
    <property type="entry name" value="ENDO-1,4-BETA-XYLANASE A-RELATED"/>
    <property type="match status" value="1"/>
</dbReference>
<dbReference type="PROSITE" id="PS51761">
    <property type="entry name" value="GH11_3"/>
    <property type="match status" value="1"/>
</dbReference>
<evidence type="ECO:0000256" key="5">
    <source>
        <dbReference type="ARBA" id="ARBA00022651"/>
    </source>
</evidence>
<feature type="signal peptide" evidence="12">
    <location>
        <begin position="1"/>
        <end position="19"/>
    </location>
</feature>
<evidence type="ECO:0000256" key="11">
    <source>
        <dbReference type="RuleBase" id="RU362015"/>
    </source>
</evidence>
<gene>
    <name evidence="14" type="ORF">LTR36_000942</name>
</gene>
<sequence length="222" mass="23310">MFALKSLLVALGGAAAVLAAPASELDRRTEVITTSTSGTYNGYYFQNYVESGSGSTLTLGTASYSLSWSTAAEDVVAGVGWSTGSARTITYTGSLSASGDSLVALYGWFTNPLVEYYIIDDYGTYNPGSAGTHLGTVTSDGGVYDIYETTRTNAPSIQGTATFHQYLSIRQSKRVGGTITTATHFNAWKALGLTLGTYNYQIMATEGYESAGSSQITITGST</sequence>
<feature type="active site" description="Nucleophile" evidence="10">
    <location>
        <position position="115"/>
    </location>
</feature>
<evidence type="ECO:0000256" key="4">
    <source>
        <dbReference type="ARBA" id="ARBA00012590"/>
    </source>
</evidence>
<evidence type="ECO:0000313" key="14">
    <source>
        <dbReference type="EMBL" id="KAK4547287.1"/>
    </source>
</evidence>
<dbReference type="Pfam" id="PF00457">
    <property type="entry name" value="Glyco_hydro_11"/>
    <property type="match status" value="1"/>
</dbReference>
<feature type="active site" description="Proton donor" evidence="10">
    <location>
        <position position="206"/>
    </location>
</feature>
<dbReference type="Gene3D" id="2.60.120.180">
    <property type="match status" value="1"/>
</dbReference>
<comment type="pathway">
    <text evidence="2 10 11">Glycan degradation; xylan degradation.</text>
</comment>
<dbReference type="InterPro" id="IPR013320">
    <property type="entry name" value="ConA-like_dom_sf"/>
</dbReference>
<evidence type="ECO:0000256" key="6">
    <source>
        <dbReference type="ARBA" id="ARBA00022801"/>
    </source>
</evidence>
<dbReference type="InterPro" id="IPR018208">
    <property type="entry name" value="GH11_AS_1"/>
</dbReference>
<comment type="catalytic activity">
    <reaction evidence="1 10 11">
        <text>Endohydrolysis of (1-&gt;4)-beta-D-xylosidic linkages in xylans.</text>
        <dbReference type="EC" id="3.2.1.8"/>
    </reaction>
</comment>
<evidence type="ECO:0000256" key="8">
    <source>
        <dbReference type="ARBA" id="ARBA00023295"/>
    </source>
</evidence>
<evidence type="ECO:0000256" key="1">
    <source>
        <dbReference type="ARBA" id="ARBA00000681"/>
    </source>
</evidence>
<dbReference type="Proteomes" id="UP001324427">
    <property type="component" value="Unassembled WGS sequence"/>
</dbReference>
<dbReference type="PRINTS" id="PR00911">
    <property type="entry name" value="GLHYDRLASE11"/>
</dbReference>
<dbReference type="EC" id="3.2.1.8" evidence="4 10"/>
<keyword evidence="5 10" id="KW-0858">Xylan degradation</keyword>
<keyword evidence="7 10" id="KW-0119">Carbohydrate metabolism</keyword>
<name>A0AAV9JNZ3_9PEZI</name>
<dbReference type="GO" id="GO:0045493">
    <property type="term" value="P:xylan catabolic process"/>
    <property type="evidence" value="ECO:0007669"/>
    <property type="project" value="UniProtKB-UniRule"/>
</dbReference>
<evidence type="ECO:0000313" key="15">
    <source>
        <dbReference type="Proteomes" id="UP001324427"/>
    </source>
</evidence>
<evidence type="ECO:0000256" key="12">
    <source>
        <dbReference type="SAM" id="SignalP"/>
    </source>
</evidence>
<feature type="chain" id="PRO_5043440627" description="Endo-1,4-beta-xylanase" evidence="12">
    <location>
        <begin position="20"/>
        <end position="222"/>
    </location>
</feature>
<proteinExistence type="inferred from homology"/>
<keyword evidence="9 10" id="KW-0624">Polysaccharide degradation</keyword>
<reference evidence="14 15" key="1">
    <citation type="submission" date="2021-11" db="EMBL/GenBank/DDBJ databases">
        <title>Black yeast isolated from Biological Soil Crust.</title>
        <authorList>
            <person name="Kurbessoian T."/>
        </authorList>
    </citation>
    <scope>NUCLEOTIDE SEQUENCE [LARGE SCALE GENOMIC DNA]</scope>
    <source>
        <strain evidence="14 15">CCFEE 5522</strain>
    </source>
</reference>
<accession>A0AAV9JNZ3</accession>
<dbReference type="GO" id="GO:0031176">
    <property type="term" value="F:endo-1,4-beta-xylanase activity"/>
    <property type="evidence" value="ECO:0007669"/>
    <property type="project" value="UniProtKB-UniRule"/>
</dbReference>
<comment type="similarity">
    <text evidence="3 10 11">Belongs to the glycosyl hydrolase 11 (cellulase G) family.</text>
</comment>
<dbReference type="InterPro" id="IPR001137">
    <property type="entry name" value="Glyco_hydro_11"/>
</dbReference>